<organism evidence="3 4">
    <name type="scientific">Oceanococcus atlanticus</name>
    <dbReference type="NCBI Taxonomy" id="1317117"/>
    <lineage>
        <taxon>Bacteria</taxon>
        <taxon>Pseudomonadati</taxon>
        <taxon>Pseudomonadota</taxon>
        <taxon>Gammaproteobacteria</taxon>
        <taxon>Chromatiales</taxon>
        <taxon>Oceanococcaceae</taxon>
        <taxon>Oceanococcus</taxon>
    </lineage>
</organism>
<sequence>MGKLTTLRIIGLASILGLAPLTAAAQSVDDDTIMRIKHELTSSIPVGGVIALEQLRDARNLASETPLTAATRPQPTQQPHPAATIEHL</sequence>
<feature type="compositionally biased region" description="Low complexity" evidence="1">
    <location>
        <begin position="65"/>
        <end position="88"/>
    </location>
</feature>
<feature type="signal peptide" evidence="2">
    <location>
        <begin position="1"/>
        <end position="25"/>
    </location>
</feature>
<evidence type="ECO:0000313" key="4">
    <source>
        <dbReference type="Proteomes" id="UP000192342"/>
    </source>
</evidence>
<dbReference type="AlphaFoldDB" id="A0A1Y1SBZ4"/>
<dbReference type="EMBL" id="AQQV01000003">
    <property type="protein sequence ID" value="ORE86170.1"/>
    <property type="molecule type" value="Genomic_DNA"/>
</dbReference>
<dbReference type="RefSeq" id="WP_083562313.1">
    <property type="nucleotide sequence ID" value="NZ_AQQV01000003.1"/>
</dbReference>
<proteinExistence type="predicted"/>
<evidence type="ECO:0000256" key="2">
    <source>
        <dbReference type="SAM" id="SignalP"/>
    </source>
</evidence>
<protein>
    <submittedName>
        <fullName evidence="3">Uncharacterized protein</fullName>
    </submittedName>
</protein>
<comment type="caution">
    <text evidence="3">The sequence shown here is derived from an EMBL/GenBank/DDBJ whole genome shotgun (WGS) entry which is preliminary data.</text>
</comment>
<feature type="region of interest" description="Disordered" evidence="1">
    <location>
        <begin position="62"/>
        <end position="88"/>
    </location>
</feature>
<accession>A0A1Y1SBZ4</accession>
<feature type="chain" id="PRO_5010985137" evidence="2">
    <location>
        <begin position="26"/>
        <end position="88"/>
    </location>
</feature>
<keyword evidence="4" id="KW-1185">Reference proteome</keyword>
<dbReference type="Proteomes" id="UP000192342">
    <property type="component" value="Unassembled WGS sequence"/>
</dbReference>
<name>A0A1Y1SBZ4_9GAMM</name>
<gene>
    <name evidence="3" type="ORF">ATO7_12773</name>
</gene>
<keyword evidence="2" id="KW-0732">Signal</keyword>
<reference evidence="3 4" key="1">
    <citation type="submission" date="2013-04" db="EMBL/GenBank/DDBJ databases">
        <title>Oceanococcus atlanticus 22II-S10r2 Genome Sequencing.</title>
        <authorList>
            <person name="Lai Q."/>
            <person name="Li G."/>
            <person name="Shao Z."/>
        </authorList>
    </citation>
    <scope>NUCLEOTIDE SEQUENCE [LARGE SCALE GENOMIC DNA]</scope>
    <source>
        <strain evidence="3 4">22II-S10r2</strain>
    </source>
</reference>
<dbReference type="STRING" id="1317117.ATO7_12773"/>
<evidence type="ECO:0000313" key="3">
    <source>
        <dbReference type="EMBL" id="ORE86170.1"/>
    </source>
</evidence>
<evidence type="ECO:0000256" key="1">
    <source>
        <dbReference type="SAM" id="MobiDB-lite"/>
    </source>
</evidence>